<keyword evidence="4" id="KW-1185">Reference proteome</keyword>
<dbReference type="NCBIfam" id="NF035944">
    <property type="entry name" value="PEPxxWA-CTERM"/>
    <property type="match status" value="1"/>
</dbReference>
<evidence type="ECO:0000259" key="2">
    <source>
        <dbReference type="Pfam" id="PF07589"/>
    </source>
</evidence>
<proteinExistence type="predicted"/>
<keyword evidence="1" id="KW-0732">Signal</keyword>
<feature type="chain" id="PRO_5047270458" evidence="1">
    <location>
        <begin position="24"/>
        <end position="227"/>
    </location>
</feature>
<evidence type="ECO:0000313" key="3">
    <source>
        <dbReference type="EMBL" id="QSI79020.1"/>
    </source>
</evidence>
<feature type="signal peptide" evidence="1">
    <location>
        <begin position="1"/>
        <end position="23"/>
    </location>
</feature>
<dbReference type="EMBL" id="CP071060">
    <property type="protein sequence ID" value="QSI79020.1"/>
    <property type="molecule type" value="Genomic_DNA"/>
</dbReference>
<name>A0ABX7MB99_9RHOO</name>
<protein>
    <submittedName>
        <fullName evidence="3">PEP-CTERM sorting domain-containing protein</fullName>
    </submittedName>
</protein>
<sequence>MSSTAIKIIAAAVAVIGSAAASAAVTTLDGKGFDVSFNGSTFAPGAISLSADGKSVLFDTDALSAFAEKGDSDFAFDKLNFSITLDSGYTFKSLEMSQSGDYALLKKNSEVFASMTSTVSIAGVAKSAAYKTAIFDLDGVKKGADSWSLTSTYNLAGTPYANASKLNVWALSLLSADAAKGGFASIAAHDYSLQVMTAAVPEPEQWALMLAGIGMVGAIARRRSARV</sequence>
<dbReference type="Proteomes" id="UP000663570">
    <property type="component" value="Chromosome"/>
</dbReference>
<dbReference type="NCBIfam" id="TIGR02595">
    <property type="entry name" value="PEP_CTERM"/>
    <property type="match status" value="1"/>
</dbReference>
<feature type="domain" description="Ice-binding protein C-terminal" evidence="2">
    <location>
        <begin position="199"/>
        <end position="223"/>
    </location>
</feature>
<reference evidence="3 4" key="1">
    <citation type="submission" date="2021-02" db="EMBL/GenBank/DDBJ databases">
        <title>Niveibacterium changnyeongensis HC41.</title>
        <authorList>
            <person name="Kang M."/>
        </authorList>
    </citation>
    <scope>NUCLEOTIDE SEQUENCE [LARGE SCALE GENOMIC DNA]</scope>
    <source>
        <strain evidence="3 4">HC41</strain>
    </source>
</reference>
<organism evidence="3 4">
    <name type="scientific">Niveibacterium microcysteis</name>
    <dbReference type="NCBI Taxonomy" id="2811415"/>
    <lineage>
        <taxon>Bacteria</taxon>
        <taxon>Pseudomonadati</taxon>
        <taxon>Pseudomonadota</taxon>
        <taxon>Betaproteobacteria</taxon>
        <taxon>Rhodocyclales</taxon>
        <taxon>Rhodocyclaceae</taxon>
        <taxon>Niveibacterium</taxon>
    </lineage>
</organism>
<evidence type="ECO:0000256" key="1">
    <source>
        <dbReference type="SAM" id="SignalP"/>
    </source>
</evidence>
<accession>A0ABX7MB99</accession>
<dbReference type="Pfam" id="PF07589">
    <property type="entry name" value="PEP-CTERM"/>
    <property type="match status" value="1"/>
</dbReference>
<gene>
    <name evidence="3" type="ORF">JY500_10570</name>
</gene>
<dbReference type="InterPro" id="IPR013424">
    <property type="entry name" value="Ice-binding_C"/>
</dbReference>
<dbReference type="RefSeq" id="WP_172199950.1">
    <property type="nucleotide sequence ID" value="NZ_CP071060.1"/>
</dbReference>
<evidence type="ECO:0000313" key="4">
    <source>
        <dbReference type="Proteomes" id="UP000663570"/>
    </source>
</evidence>